<feature type="chain" id="PRO_5045531512" description="Secreted protein" evidence="1">
    <location>
        <begin position="23"/>
        <end position="160"/>
    </location>
</feature>
<reference evidence="2 3" key="1">
    <citation type="submission" date="2024-05" db="EMBL/GenBank/DDBJ databases">
        <title>Microbispora sp.ZYX-F-249.</title>
        <authorList>
            <person name="Xie H."/>
        </authorList>
    </citation>
    <scope>NUCLEOTIDE SEQUENCE [LARGE SCALE GENOMIC DNA]</scope>
    <source>
        <strain evidence="2 3">ZYX-F-249</strain>
    </source>
</reference>
<keyword evidence="1" id="KW-0732">Signal</keyword>
<dbReference type="EMBL" id="JBDJAW010000002">
    <property type="protein sequence ID" value="MEN3533988.1"/>
    <property type="molecule type" value="Genomic_DNA"/>
</dbReference>
<organism evidence="2 3">
    <name type="scientific">Microbispora maris</name>
    <dbReference type="NCBI Taxonomy" id="3144104"/>
    <lineage>
        <taxon>Bacteria</taxon>
        <taxon>Bacillati</taxon>
        <taxon>Actinomycetota</taxon>
        <taxon>Actinomycetes</taxon>
        <taxon>Streptosporangiales</taxon>
        <taxon>Streptosporangiaceae</taxon>
        <taxon>Microbispora</taxon>
    </lineage>
</organism>
<gene>
    <name evidence="2" type="ORF">AAH991_02645</name>
</gene>
<protein>
    <recommendedName>
        <fullName evidence="4">Secreted protein</fullName>
    </recommendedName>
</protein>
<proteinExistence type="predicted"/>
<dbReference type="Proteomes" id="UP001447516">
    <property type="component" value="Unassembled WGS sequence"/>
</dbReference>
<dbReference type="RefSeq" id="WP_346224101.1">
    <property type="nucleotide sequence ID" value="NZ_JBDJAW010000002.1"/>
</dbReference>
<evidence type="ECO:0000313" key="3">
    <source>
        <dbReference type="Proteomes" id="UP001447516"/>
    </source>
</evidence>
<feature type="signal peptide" evidence="1">
    <location>
        <begin position="1"/>
        <end position="22"/>
    </location>
</feature>
<evidence type="ECO:0000313" key="2">
    <source>
        <dbReference type="EMBL" id="MEN3533988.1"/>
    </source>
</evidence>
<evidence type="ECO:0008006" key="4">
    <source>
        <dbReference type="Google" id="ProtNLM"/>
    </source>
</evidence>
<comment type="caution">
    <text evidence="2">The sequence shown here is derived from an EMBL/GenBank/DDBJ whole genome shotgun (WGS) entry which is preliminary data.</text>
</comment>
<sequence>MRRMFVLMGAGVAALSVAGAVAQVVVSATGSPASACTAAEEALATSLGTLPILNARPDGATPRGGRETGCDRDDALVSAGQSYDLPVPRTGVLSFYRDAAQRDGWTRSPDDEGDGTACLVRRIGGRDVHLSVWFIGPEAGRDGDGYHVSATSSLDGAGRC</sequence>
<accession>A0ABV0AHH1</accession>
<evidence type="ECO:0000256" key="1">
    <source>
        <dbReference type="SAM" id="SignalP"/>
    </source>
</evidence>
<keyword evidence="3" id="KW-1185">Reference proteome</keyword>
<name>A0ABV0AHH1_9ACTN</name>